<keyword evidence="3" id="KW-1185">Reference proteome</keyword>
<evidence type="ECO:0000256" key="1">
    <source>
        <dbReference type="SAM" id="MobiDB-lite"/>
    </source>
</evidence>
<feature type="non-terminal residue" evidence="2">
    <location>
        <position position="217"/>
    </location>
</feature>
<feature type="region of interest" description="Disordered" evidence="1">
    <location>
        <begin position="81"/>
        <end position="101"/>
    </location>
</feature>
<evidence type="ECO:0000313" key="2">
    <source>
        <dbReference type="EMBL" id="KAG5373569.1"/>
    </source>
</evidence>
<organism evidence="2 3">
    <name type="scientific">Brassica rapa subsp. trilocularis</name>
    <dbReference type="NCBI Taxonomy" id="1813537"/>
    <lineage>
        <taxon>Eukaryota</taxon>
        <taxon>Viridiplantae</taxon>
        <taxon>Streptophyta</taxon>
        <taxon>Embryophyta</taxon>
        <taxon>Tracheophyta</taxon>
        <taxon>Spermatophyta</taxon>
        <taxon>Magnoliopsida</taxon>
        <taxon>eudicotyledons</taxon>
        <taxon>Gunneridae</taxon>
        <taxon>Pentapetalae</taxon>
        <taxon>rosids</taxon>
        <taxon>malvids</taxon>
        <taxon>Brassicales</taxon>
        <taxon>Brassicaceae</taxon>
        <taxon>Brassiceae</taxon>
        <taxon>Brassica</taxon>
    </lineage>
</organism>
<reference evidence="2 3" key="1">
    <citation type="submission" date="2021-03" db="EMBL/GenBank/DDBJ databases">
        <authorList>
            <person name="King G.J."/>
            <person name="Bancroft I."/>
            <person name="Baten A."/>
            <person name="Bloomfield J."/>
            <person name="Borpatragohain P."/>
            <person name="He Z."/>
            <person name="Irish N."/>
            <person name="Irwin J."/>
            <person name="Liu K."/>
            <person name="Mauleon R.P."/>
            <person name="Moore J."/>
            <person name="Morris R."/>
            <person name="Ostergaard L."/>
            <person name="Wang B."/>
            <person name="Wells R."/>
        </authorList>
    </citation>
    <scope>NUCLEOTIDE SEQUENCE [LARGE SCALE GENOMIC DNA]</scope>
    <source>
        <strain evidence="2">R-o-18</strain>
        <tissue evidence="2">Leaf</tissue>
    </source>
</reference>
<comment type="caution">
    <text evidence="2">The sequence shown here is derived from an EMBL/GenBank/DDBJ whole genome shotgun (WGS) entry which is preliminary data.</text>
</comment>
<protein>
    <submittedName>
        <fullName evidence="2">Uncharacterized protein</fullName>
    </submittedName>
</protein>
<name>A0ABQ7KGW7_BRACM</name>
<accession>A0ABQ7KGW7</accession>
<dbReference type="EMBL" id="JADBGQ010000240">
    <property type="protein sequence ID" value="KAG5373569.1"/>
    <property type="molecule type" value="Genomic_DNA"/>
</dbReference>
<evidence type="ECO:0000313" key="3">
    <source>
        <dbReference type="Proteomes" id="UP000823674"/>
    </source>
</evidence>
<proteinExistence type="predicted"/>
<sequence>DRPNKGQLWALGCKWPRLQPFGQVMPIRLVSCTCRSQIERERERDRPEKGRLWWFSISGKENGLGERRPWGYGYPRHRERSVEGLQPRGSAGHTYRPDSPYGQLGRMVGTSEWVRVAKGHELPRGTSVQRVLVPKGFEFQTVPLDQGLGRTKWTVCGCIVKRMDGFGSDQPQRLSGISYNKPWGETHMMAMEGRLYQYLLSRRWLIKSGSRIMFHDD</sequence>
<feature type="non-terminal residue" evidence="2">
    <location>
        <position position="1"/>
    </location>
</feature>
<gene>
    <name evidence="2" type="primary">A06p031520.1_BraROA</name>
    <name evidence="2" type="ORF">IGI04_043113</name>
</gene>
<dbReference type="Proteomes" id="UP000823674">
    <property type="component" value="Unassembled WGS sequence"/>
</dbReference>